<dbReference type="InterPro" id="IPR010432">
    <property type="entry name" value="RDD"/>
</dbReference>
<evidence type="ECO:0000259" key="8">
    <source>
        <dbReference type="Pfam" id="PF06271"/>
    </source>
</evidence>
<proteinExistence type="predicted"/>
<name>A0A7Y7E5U0_STRMO</name>
<feature type="transmembrane region" description="Helical" evidence="7">
    <location>
        <begin position="106"/>
        <end position="129"/>
    </location>
</feature>
<evidence type="ECO:0000313" key="9">
    <source>
        <dbReference type="EMBL" id="NVK77160.1"/>
    </source>
</evidence>
<gene>
    <name evidence="9" type="ORF">HG542_05740</name>
</gene>
<dbReference type="InterPro" id="IPR051791">
    <property type="entry name" value="Pra-immunoreactive"/>
</dbReference>
<dbReference type="AlphaFoldDB" id="A0A7Y7E5U0"/>
<dbReference type="Proteomes" id="UP000587462">
    <property type="component" value="Unassembled WGS sequence"/>
</dbReference>
<keyword evidence="10" id="KW-1185">Reference proteome</keyword>
<dbReference type="PANTHER" id="PTHR36115">
    <property type="entry name" value="PROLINE-RICH ANTIGEN HOMOLOG-RELATED"/>
    <property type="match status" value="1"/>
</dbReference>
<sequence>MTHPPYPPYPQQPAAPGYPPQPGGYPPFPQQPGPYGQMPYAVPQRPPLAGWWSRVGATMLDGLIGGLVPMALFIAGFVMIAMGAHRTCTFSTDGYSVCEPTSKGEMFGGIALMGVGWLVAMIIGFWMLYRQGKTGQTPGKKAMNIAVLRERDGMPLGFGMTFVRNLCHFFDGFLYLGYLWPLWDEKNQTFADKMVGTVVIRTR</sequence>
<evidence type="ECO:0000256" key="2">
    <source>
        <dbReference type="ARBA" id="ARBA00022475"/>
    </source>
</evidence>
<organism evidence="9 10">
    <name type="scientific">Streptomyces morookaense</name>
    <name type="common">Streptoverticillium morookaense</name>
    <dbReference type="NCBI Taxonomy" id="1970"/>
    <lineage>
        <taxon>Bacteria</taxon>
        <taxon>Bacillati</taxon>
        <taxon>Actinomycetota</taxon>
        <taxon>Actinomycetes</taxon>
        <taxon>Kitasatosporales</taxon>
        <taxon>Streptomycetaceae</taxon>
        <taxon>Streptomyces</taxon>
    </lineage>
</organism>
<comment type="subcellular location">
    <subcellularLocation>
        <location evidence="1">Cell membrane</location>
        <topology evidence="1">Multi-pass membrane protein</topology>
    </subcellularLocation>
</comment>
<evidence type="ECO:0000256" key="7">
    <source>
        <dbReference type="SAM" id="Phobius"/>
    </source>
</evidence>
<evidence type="ECO:0000256" key="5">
    <source>
        <dbReference type="ARBA" id="ARBA00023136"/>
    </source>
</evidence>
<dbReference type="PANTHER" id="PTHR36115:SF6">
    <property type="entry name" value="PROLINE-RICH ANTIGEN HOMOLOG"/>
    <property type="match status" value="1"/>
</dbReference>
<feature type="domain" description="RDD" evidence="8">
    <location>
        <begin position="48"/>
        <end position="195"/>
    </location>
</feature>
<feature type="transmembrane region" description="Helical" evidence="7">
    <location>
        <begin position="63"/>
        <end position="86"/>
    </location>
</feature>
<keyword evidence="2" id="KW-1003">Cell membrane</keyword>
<feature type="region of interest" description="Disordered" evidence="6">
    <location>
        <begin position="1"/>
        <end position="29"/>
    </location>
</feature>
<dbReference type="GO" id="GO:0005886">
    <property type="term" value="C:plasma membrane"/>
    <property type="evidence" value="ECO:0007669"/>
    <property type="project" value="UniProtKB-SubCell"/>
</dbReference>
<keyword evidence="5 7" id="KW-0472">Membrane</keyword>
<protein>
    <submittedName>
        <fullName evidence="9">RDD family protein</fullName>
    </submittedName>
</protein>
<keyword evidence="4 7" id="KW-1133">Transmembrane helix</keyword>
<reference evidence="9 10" key="1">
    <citation type="submission" date="2020-04" db="EMBL/GenBank/DDBJ databases">
        <title>Draft Genome Sequence of Streptomyces morookaense DSM 40503, an 8-azaguanine-producing strain.</title>
        <authorList>
            <person name="Qi J."/>
            <person name="Gao J.-M."/>
        </authorList>
    </citation>
    <scope>NUCLEOTIDE SEQUENCE [LARGE SCALE GENOMIC DNA]</scope>
    <source>
        <strain evidence="9 10">DSM 40503</strain>
    </source>
</reference>
<evidence type="ECO:0000256" key="1">
    <source>
        <dbReference type="ARBA" id="ARBA00004651"/>
    </source>
</evidence>
<dbReference type="Pfam" id="PF06271">
    <property type="entry name" value="RDD"/>
    <property type="match status" value="1"/>
</dbReference>
<evidence type="ECO:0000256" key="6">
    <source>
        <dbReference type="SAM" id="MobiDB-lite"/>
    </source>
</evidence>
<accession>A0A7Y7E5U0</accession>
<dbReference type="RefSeq" id="WP_171078955.1">
    <property type="nucleotide sequence ID" value="NZ_BNBU01000002.1"/>
</dbReference>
<dbReference type="EMBL" id="JABBXF010000010">
    <property type="protein sequence ID" value="NVK77160.1"/>
    <property type="molecule type" value="Genomic_DNA"/>
</dbReference>
<evidence type="ECO:0000313" key="10">
    <source>
        <dbReference type="Proteomes" id="UP000587462"/>
    </source>
</evidence>
<evidence type="ECO:0000256" key="3">
    <source>
        <dbReference type="ARBA" id="ARBA00022692"/>
    </source>
</evidence>
<keyword evidence="3 7" id="KW-0812">Transmembrane</keyword>
<evidence type="ECO:0000256" key="4">
    <source>
        <dbReference type="ARBA" id="ARBA00022989"/>
    </source>
</evidence>
<comment type="caution">
    <text evidence="9">The sequence shown here is derived from an EMBL/GenBank/DDBJ whole genome shotgun (WGS) entry which is preliminary data.</text>
</comment>